<dbReference type="AlphaFoldDB" id="A0A3N4M3D6"/>
<feature type="region of interest" description="Disordered" evidence="1">
    <location>
        <begin position="385"/>
        <end position="406"/>
    </location>
</feature>
<proteinExistence type="predicted"/>
<dbReference type="OrthoDB" id="5318216at2759"/>
<evidence type="ECO:0000256" key="1">
    <source>
        <dbReference type="SAM" id="MobiDB-lite"/>
    </source>
</evidence>
<accession>A0A3N4M3D6</accession>
<keyword evidence="4" id="KW-1185">Reference proteome</keyword>
<evidence type="ECO:0000259" key="2">
    <source>
        <dbReference type="Pfam" id="PF14420"/>
    </source>
</evidence>
<reference evidence="3 4" key="1">
    <citation type="journal article" date="2018" name="Nat. Ecol. Evol.">
        <title>Pezizomycetes genomes reveal the molecular basis of ectomycorrhizal truffle lifestyle.</title>
        <authorList>
            <person name="Murat C."/>
            <person name="Payen T."/>
            <person name="Noel B."/>
            <person name="Kuo A."/>
            <person name="Morin E."/>
            <person name="Chen J."/>
            <person name="Kohler A."/>
            <person name="Krizsan K."/>
            <person name="Balestrini R."/>
            <person name="Da Silva C."/>
            <person name="Montanini B."/>
            <person name="Hainaut M."/>
            <person name="Levati E."/>
            <person name="Barry K.W."/>
            <person name="Belfiori B."/>
            <person name="Cichocki N."/>
            <person name="Clum A."/>
            <person name="Dockter R.B."/>
            <person name="Fauchery L."/>
            <person name="Guy J."/>
            <person name="Iotti M."/>
            <person name="Le Tacon F."/>
            <person name="Lindquist E.A."/>
            <person name="Lipzen A."/>
            <person name="Malagnac F."/>
            <person name="Mello A."/>
            <person name="Molinier V."/>
            <person name="Miyauchi S."/>
            <person name="Poulain J."/>
            <person name="Riccioni C."/>
            <person name="Rubini A."/>
            <person name="Sitrit Y."/>
            <person name="Splivallo R."/>
            <person name="Traeger S."/>
            <person name="Wang M."/>
            <person name="Zifcakova L."/>
            <person name="Wipf D."/>
            <person name="Zambonelli A."/>
            <person name="Paolocci F."/>
            <person name="Nowrousian M."/>
            <person name="Ottonello S."/>
            <person name="Baldrian P."/>
            <person name="Spatafora J.W."/>
            <person name="Henrissat B."/>
            <person name="Nagy L.G."/>
            <person name="Aury J.M."/>
            <person name="Wincker P."/>
            <person name="Grigoriev I.V."/>
            <person name="Bonfante P."/>
            <person name="Martin F.M."/>
        </authorList>
    </citation>
    <scope>NUCLEOTIDE SEQUENCE [LARGE SCALE GENOMIC DNA]</scope>
    <source>
        <strain evidence="3 4">ATCC MYA-4762</strain>
    </source>
</reference>
<name>A0A3N4M3D6_9PEZI</name>
<evidence type="ECO:0000313" key="3">
    <source>
        <dbReference type="EMBL" id="RPB29664.1"/>
    </source>
</evidence>
<evidence type="ECO:0000313" key="4">
    <source>
        <dbReference type="Proteomes" id="UP000267821"/>
    </source>
</evidence>
<dbReference type="InParanoid" id="A0A3N4M3D6"/>
<dbReference type="Pfam" id="PF14420">
    <property type="entry name" value="Clr5"/>
    <property type="match status" value="1"/>
</dbReference>
<dbReference type="InterPro" id="IPR025676">
    <property type="entry name" value="Clr5_dom"/>
</dbReference>
<gene>
    <name evidence="3" type="ORF">L211DRAFT_864258</name>
</gene>
<organism evidence="3 4">
    <name type="scientific">Terfezia boudieri ATCC MYA-4762</name>
    <dbReference type="NCBI Taxonomy" id="1051890"/>
    <lineage>
        <taxon>Eukaryota</taxon>
        <taxon>Fungi</taxon>
        <taxon>Dikarya</taxon>
        <taxon>Ascomycota</taxon>
        <taxon>Pezizomycotina</taxon>
        <taxon>Pezizomycetes</taxon>
        <taxon>Pezizales</taxon>
        <taxon>Pezizaceae</taxon>
        <taxon>Terfezia</taxon>
    </lineage>
</organism>
<sequence length="593" mass="67034">MSKPTKGYPWEDYKEEIRRLYIGNNCNLKMLKEHLRTLDTPFCPSDRAIKIHLKRWGFIKNGRILSSPHRLSPGARLLSSLPKATSASVVPFSRGRPAAPSATTGQVAACRVTYTCQTPINAQSSVYSVEDQQLHIKQARAAILILRSATEFQGNLKRFKEGPGVKNDSHCSVSGREPQHLQLLLDQTSSKFSPNAIFWQSYLGSGNVKELKAVEQYLDTMYSYGEQLGSPFSEGWHTAALNTVAEFLTPRHSFREAASIFRILPVAMKSQQLPDSRKETICYQFLRNFLEFDDGTDMRFGFEPYQHVVRTGQPIRGPPVGPDGIPGKANESVFAYENYTPAACIHYLRLALKLAMQKPVIQRGRHVVRFAATLCRMVSSLREQLPDDESGVKGPTNSHSNGAGARELQLPTNNLPHEVQKTPMGLAFQLQFFAWLYQTVNWDYPNCNAENLLITIAEHLIAMATVIAKQNRFISLGLEERTQTRKYLSTFALGMNAVLPMILDPNRCCWSMPFLSGSGGDLFYTCRGRCTRYLKIFTTFEYFCLDGLENVDFSEREDIISKLRKDTTDFTSWVRQLSASMKCTSQRWWKSAP</sequence>
<dbReference type="Proteomes" id="UP000267821">
    <property type="component" value="Unassembled WGS sequence"/>
</dbReference>
<protein>
    <recommendedName>
        <fullName evidence="2">Clr5 domain-containing protein</fullName>
    </recommendedName>
</protein>
<dbReference type="EMBL" id="ML121527">
    <property type="protein sequence ID" value="RPB29664.1"/>
    <property type="molecule type" value="Genomic_DNA"/>
</dbReference>
<feature type="domain" description="Clr5" evidence="2">
    <location>
        <begin position="8"/>
        <end position="60"/>
    </location>
</feature>